<dbReference type="EMBL" id="CP042912">
    <property type="protein sequence ID" value="QEG22720.1"/>
    <property type="molecule type" value="Genomic_DNA"/>
</dbReference>
<dbReference type="AlphaFoldDB" id="A0A5B9PCD5"/>
<evidence type="ECO:0000313" key="3">
    <source>
        <dbReference type="Proteomes" id="UP000322214"/>
    </source>
</evidence>
<proteinExistence type="predicted"/>
<accession>A0A5B9PCD5</accession>
<organism evidence="2 3">
    <name type="scientific">Mariniblastus fucicola</name>
    <dbReference type="NCBI Taxonomy" id="980251"/>
    <lineage>
        <taxon>Bacteria</taxon>
        <taxon>Pseudomonadati</taxon>
        <taxon>Planctomycetota</taxon>
        <taxon>Planctomycetia</taxon>
        <taxon>Pirellulales</taxon>
        <taxon>Pirellulaceae</taxon>
        <taxon>Mariniblastus</taxon>
    </lineage>
</organism>
<feature type="region of interest" description="Disordered" evidence="1">
    <location>
        <begin position="1"/>
        <end position="24"/>
    </location>
</feature>
<sequence>MGPAAKAQDNNALNRSGEAVPVGLSPDGRRLPLYPTTDFTTSTLSDALVNAGVIQLNSTLKSLPSKLEAIAWDAYHDLISDAERKFGIREACYSVNTIMQDPSGPDMVIDGKSITLVVGPNATQYPPTLISNIAHETIHT</sequence>
<evidence type="ECO:0000313" key="2">
    <source>
        <dbReference type="EMBL" id="QEG22720.1"/>
    </source>
</evidence>
<evidence type="ECO:0000256" key="1">
    <source>
        <dbReference type="SAM" id="MobiDB-lite"/>
    </source>
</evidence>
<protein>
    <submittedName>
        <fullName evidence="2">Uncharacterized protein</fullName>
    </submittedName>
</protein>
<name>A0A5B9PCD5_9BACT</name>
<dbReference type="Proteomes" id="UP000322214">
    <property type="component" value="Chromosome"/>
</dbReference>
<gene>
    <name evidence="2" type="ORF">MFFC18_26030</name>
</gene>
<keyword evidence="3" id="KW-1185">Reference proteome</keyword>
<reference evidence="2 3" key="1">
    <citation type="submission" date="2019-08" db="EMBL/GenBank/DDBJ databases">
        <title>Deep-cultivation of Planctomycetes and their phenomic and genomic characterization uncovers novel biology.</title>
        <authorList>
            <person name="Wiegand S."/>
            <person name="Jogler M."/>
            <person name="Boedeker C."/>
            <person name="Pinto D."/>
            <person name="Vollmers J."/>
            <person name="Rivas-Marin E."/>
            <person name="Kohn T."/>
            <person name="Peeters S.H."/>
            <person name="Heuer A."/>
            <person name="Rast P."/>
            <person name="Oberbeckmann S."/>
            <person name="Bunk B."/>
            <person name="Jeske O."/>
            <person name="Meyerdierks A."/>
            <person name="Storesund J.E."/>
            <person name="Kallscheuer N."/>
            <person name="Luecker S."/>
            <person name="Lage O.M."/>
            <person name="Pohl T."/>
            <person name="Merkel B.J."/>
            <person name="Hornburger P."/>
            <person name="Mueller R.-W."/>
            <person name="Bruemmer F."/>
            <person name="Labrenz M."/>
            <person name="Spormann A.M."/>
            <person name="Op den Camp H."/>
            <person name="Overmann J."/>
            <person name="Amann R."/>
            <person name="Jetten M.S.M."/>
            <person name="Mascher T."/>
            <person name="Medema M.H."/>
            <person name="Devos D.P."/>
            <person name="Kaster A.-K."/>
            <person name="Ovreas L."/>
            <person name="Rohde M."/>
            <person name="Galperin M.Y."/>
            <person name="Jogler C."/>
        </authorList>
    </citation>
    <scope>NUCLEOTIDE SEQUENCE [LARGE SCALE GENOMIC DNA]</scope>
    <source>
        <strain evidence="2 3">FC18</strain>
    </source>
</reference>
<dbReference type="KEGG" id="mff:MFFC18_26030"/>